<name>A0A0K0XSJ4_9GAMM</name>
<proteinExistence type="predicted"/>
<dbReference type="GO" id="GO:0006596">
    <property type="term" value="P:polyamine biosynthetic process"/>
    <property type="evidence" value="ECO:0007669"/>
    <property type="project" value="UniProtKB-KW"/>
</dbReference>
<dbReference type="CDD" id="cd02440">
    <property type="entry name" value="AdoMet_MTases"/>
    <property type="match status" value="1"/>
</dbReference>
<sequence length="1009" mass="109053">MAKLLTRRHDLPPTLVRTGLLLVFFASGLAGLIYQSIWAQYLGLLLGHTAYAQALVIAVFMGGMGAGAALAARRSQGWRGLIRAYALVEIVLGIAALLFHGLFVRVHAMLTDQWLGLLPGEVLAEAARWLLGAGLILPQSILLGMSFPLLAAGLIRLQGSERGQTLGSLYFSNSLGAAIGALLAIFLVLPWIGLPGTVQFAGLLNLLVGIAAWVLGSGERQRPPAPHAQPLNETAERGGLLRLVLLATALSSAASFVYELGWIRMLSLAFGTTLHAFELMLAAFIGGIALGGLWVRRRADQFSDPLRAAGWLQVGMGLAALISLAIYADGAFEWVGLLMQGLSRSPAGYAFFNVGTGLAAIIIMMPAAFFAGALLPLLTSLLLRRGHGERVIGQVYAWNTFGAIVGVFAALQLLIPLLGLRNAMLSAAGVDLLIGLALILASAREHPGRLALTAASSVALAGLLIAIGQVHFDPYRLASGVFRTGTDRLGDDLRMVYYRDGKTASVATYESFDGQTRFITHNGKVDASLSMRPGAPTPDEPTMVLAGALPFAYRENVREAAVIGFGSGLTTHTLLADPGLERVDTIEIEERMIEGARHFGHRVERALEDPRSHLVINDAMAVLAASARRYDLIVSEPSNPWMAGVGSLFADEFYRFAASRLSEQGLFVQWIQLYEIDEALVGSVLSALSPHFGDFQAWMANSSDLLIVASLNELPDPELSRLFRGELGIELALVGLTQPEQIRLREFGDRRWLQAITRTLAEPPNSWYYPRLSLEAPRTRFQFSRAERLIRLAEQPPPARRILGIGGTLPAEIRPSRLTHFAAEPATASARSALKELRSGAMAVIEQPAIELLARRSRDCEWLSSNSGQIAWLDAYSSAAESLVPYLGAEYADALGGQGWLECPALPDRIGAALSLASLLVGDDPDALAQASRRWMQLLEHGALPEGLYLSEQAWLAGQAVYLAREDYAGWEDFRLEFIGLVEETDQVRFLEEVLGEYANALLEPAYLP</sequence>
<dbReference type="PANTHER" id="PTHR43317">
    <property type="entry name" value="THERMOSPERMINE SYNTHASE ACAULIS5"/>
    <property type="match status" value="1"/>
</dbReference>
<gene>
    <name evidence="2" type="ORF">WM2015_241</name>
</gene>
<accession>A0A0K0XSJ4</accession>
<evidence type="ECO:0000313" key="3">
    <source>
        <dbReference type="Proteomes" id="UP000066624"/>
    </source>
</evidence>
<dbReference type="Gene3D" id="3.40.50.150">
    <property type="entry name" value="Vaccinia Virus protein VP39"/>
    <property type="match status" value="1"/>
</dbReference>
<evidence type="ECO:0000256" key="1">
    <source>
        <dbReference type="ARBA" id="ARBA00023115"/>
    </source>
</evidence>
<organism evidence="2 3">
    <name type="scientific">Wenzhouxiangella marina</name>
    <dbReference type="NCBI Taxonomy" id="1579979"/>
    <lineage>
        <taxon>Bacteria</taxon>
        <taxon>Pseudomonadati</taxon>
        <taxon>Pseudomonadota</taxon>
        <taxon>Gammaproteobacteria</taxon>
        <taxon>Chromatiales</taxon>
        <taxon>Wenzhouxiangellaceae</taxon>
        <taxon>Wenzhouxiangella</taxon>
    </lineage>
</organism>
<dbReference type="STRING" id="1579979.WM2015_241"/>
<dbReference type="SUPFAM" id="SSF53335">
    <property type="entry name" value="S-adenosyl-L-methionine-dependent methyltransferases"/>
    <property type="match status" value="1"/>
</dbReference>
<dbReference type="PANTHER" id="PTHR43317:SF1">
    <property type="entry name" value="THERMOSPERMINE SYNTHASE ACAULIS5"/>
    <property type="match status" value="1"/>
</dbReference>
<dbReference type="AlphaFoldDB" id="A0A0K0XSJ4"/>
<keyword evidence="1" id="KW-0620">Polyamine biosynthesis</keyword>
<evidence type="ECO:0000313" key="2">
    <source>
        <dbReference type="EMBL" id="AKS40630.1"/>
    </source>
</evidence>
<dbReference type="Pfam" id="PF01564">
    <property type="entry name" value="Spermine_synth"/>
    <property type="match status" value="1"/>
</dbReference>
<dbReference type="EMBL" id="CP012154">
    <property type="protein sequence ID" value="AKS40630.1"/>
    <property type="molecule type" value="Genomic_DNA"/>
</dbReference>
<keyword evidence="3" id="KW-1185">Reference proteome</keyword>
<dbReference type="InterPro" id="IPR029063">
    <property type="entry name" value="SAM-dependent_MTases_sf"/>
</dbReference>
<dbReference type="NCBIfam" id="NF037959">
    <property type="entry name" value="MFS_SpdSyn"/>
    <property type="match status" value="1"/>
</dbReference>
<dbReference type="PATRIC" id="fig|1579979.3.peg.246"/>
<protein>
    <submittedName>
        <fullName evidence="2">Spermine/spermidine synthase family protein</fullName>
    </submittedName>
</protein>
<dbReference type="KEGG" id="wma:WM2015_241"/>
<dbReference type="RefSeq" id="WP_049724323.1">
    <property type="nucleotide sequence ID" value="NZ_CP012154.1"/>
</dbReference>
<dbReference type="SUPFAM" id="SSF103473">
    <property type="entry name" value="MFS general substrate transporter"/>
    <property type="match status" value="1"/>
</dbReference>
<dbReference type="Proteomes" id="UP000066624">
    <property type="component" value="Chromosome"/>
</dbReference>
<dbReference type="OrthoDB" id="5516475at2"/>
<reference evidence="2 3" key="1">
    <citation type="submission" date="2015-07" db="EMBL/GenBank/DDBJ databases">
        <authorList>
            <person name="Noorani M."/>
        </authorList>
    </citation>
    <scope>NUCLEOTIDE SEQUENCE [LARGE SCALE GENOMIC DNA]</scope>
    <source>
        <strain evidence="2 3">KCTC 42284</strain>
    </source>
</reference>
<dbReference type="InterPro" id="IPR036259">
    <property type="entry name" value="MFS_trans_sf"/>
</dbReference>